<feature type="domain" description="Glucosamine/galactosamine-6-phosphate isomerase" evidence="8">
    <location>
        <begin position="25"/>
        <end position="240"/>
    </location>
</feature>
<reference evidence="9" key="1">
    <citation type="journal article" date="2014" name="Int. J. Syst. Evol. Microbiol.">
        <title>Complete genome sequence of Corynebacterium casei LMG S-19264T (=DSM 44701T), isolated from a smear-ripened cheese.</title>
        <authorList>
            <consortium name="US DOE Joint Genome Institute (JGI-PGF)"/>
            <person name="Walter F."/>
            <person name="Albersmeier A."/>
            <person name="Kalinowski J."/>
            <person name="Ruckert C."/>
        </authorList>
    </citation>
    <scope>NUCLEOTIDE SEQUENCE</scope>
    <source>
        <strain evidence="9">KCTC 32296</strain>
    </source>
</reference>
<dbReference type="Proteomes" id="UP000662572">
    <property type="component" value="Unassembled WGS sequence"/>
</dbReference>
<evidence type="ECO:0000256" key="7">
    <source>
        <dbReference type="RuleBase" id="RU365095"/>
    </source>
</evidence>
<comment type="catalytic activity">
    <reaction evidence="1 7">
        <text>6-phospho-D-glucono-1,5-lactone + H2O = 6-phospho-D-gluconate + H(+)</text>
        <dbReference type="Rhea" id="RHEA:12556"/>
        <dbReference type="ChEBI" id="CHEBI:15377"/>
        <dbReference type="ChEBI" id="CHEBI:15378"/>
        <dbReference type="ChEBI" id="CHEBI:57955"/>
        <dbReference type="ChEBI" id="CHEBI:58759"/>
        <dbReference type="EC" id="3.1.1.31"/>
    </reaction>
</comment>
<dbReference type="SUPFAM" id="SSF100950">
    <property type="entry name" value="NagB/RpiA/CoA transferase-like"/>
    <property type="match status" value="1"/>
</dbReference>
<comment type="function">
    <text evidence="2 7">Hydrolysis of 6-phosphogluconolactone to 6-phosphogluconate.</text>
</comment>
<evidence type="ECO:0000256" key="1">
    <source>
        <dbReference type="ARBA" id="ARBA00000832"/>
    </source>
</evidence>
<dbReference type="GO" id="GO:0005975">
    <property type="term" value="P:carbohydrate metabolic process"/>
    <property type="evidence" value="ECO:0007669"/>
    <property type="project" value="UniProtKB-UniRule"/>
</dbReference>
<evidence type="ECO:0000256" key="4">
    <source>
        <dbReference type="ARBA" id="ARBA00010662"/>
    </source>
</evidence>
<sequence>MTDHTLTLDGLKGSVTVHAFDAVADAVAYVVAQVAGVLKSEVASKGHALITGAGGSTPKAVYEGLSGLNLDWPKITLTQVDERFVPLDSASSNTLMMATALTPAIQAGLNFVTLIQDMDDAGECAKKAESVIRSIEGVEVTSDKPIFDLTLLGMGADAHYASIFPGHAINAEVYDTTALVLPVAPSGTEAEPKLPRITLTVPALNRSKRILLLITGAEKLEVLRSAILSDDPYTSPIGAFIAQSPVPLDVVWAA</sequence>
<evidence type="ECO:0000256" key="5">
    <source>
        <dbReference type="ARBA" id="ARBA00013198"/>
    </source>
</evidence>
<evidence type="ECO:0000256" key="6">
    <source>
        <dbReference type="ARBA" id="ARBA00020337"/>
    </source>
</evidence>
<dbReference type="AlphaFoldDB" id="A0A918QGG6"/>
<evidence type="ECO:0000259" key="8">
    <source>
        <dbReference type="Pfam" id="PF01182"/>
    </source>
</evidence>
<dbReference type="GO" id="GO:0006098">
    <property type="term" value="P:pentose-phosphate shunt"/>
    <property type="evidence" value="ECO:0007669"/>
    <property type="project" value="InterPro"/>
</dbReference>
<reference evidence="9" key="2">
    <citation type="submission" date="2020-09" db="EMBL/GenBank/DDBJ databases">
        <authorList>
            <person name="Sun Q."/>
            <person name="Kim S."/>
        </authorList>
    </citation>
    <scope>NUCLEOTIDE SEQUENCE</scope>
    <source>
        <strain evidence="9">KCTC 32296</strain>
    </source>
</reference>
<dbReference type="CDD" id="cd01400">
    <property type="entry name" value="6PGL"/>
    <property type="match status" value="1"/>
</dbReference>
<proteinExistence type="inferred from homology"/>
<evidence type="ECO:0000256" key="2">
    <source>
        <dbReference type="ARBA" id="ARBA00002681"/>
    </source>
</evidence>
<dbReference type="Pfam" id="PF01182">
    <property type="entry name" value="Glucosamine_iso"/>
    <property type="match status" value="1"/>
</dbReference>
<name>A0A918QGG6_9CAUL</name>
<dbReference type="InterPro" id="IPR006148">
    <property type="entry name" value="Glc/Gal-6P_isomerase"/>
</dbReference>
<keyword evidence="7" id="KW-0378">Hydrolase</keyword>
<dbReference type="InterPro" id="IPR005900">
    <property type="entry name" value="6-phosphogluconolactonase_DevB"/>
</dbReference>
<dbReference type="GO" id="GO:0017057">
    <property type="term" value="F:6-phosphogluconolactonase activity"/>
    <property type="evidence" value="ECO:0007669"/>
    <property type="project" value="UniProtKB-UniRule"/>
</dbReference>
<organism evidence="9 10">
    <name type="scientific">Asticcacaulis endophyticus</name>
    <dbReference type="NCBI Taxonomy" id="1395890"/>
    <lineage>
        <taxon>Bacteria</taxon>
        <taxon>Pseudomonadati</taxon>
        <taxon>Pseudomonadota</taxon>
        <taxon>Alphaproteobacteria</taxon>
        <taxon>Caulobacterales</taxon>
        <taxon>Caulobacteraceae</taxon>
        <taxon>Asticcacaulis</taxon>
    </lineage>
</organism>
<gene>
    <name evidence="7 9" type="primary">pgl</name>
    <name evidence="9" type="ORF">GCM10011273_35760</name>
</gene>
<keyword evidence="10" id="KW-1185">Reference proteome</keyword>
<evidence type="ECO:0000313" key="10">
    <source>
        <dbReference type="Proteomes" id="UP000662572"/>
    </source>
</evidence>
<evidence type="ECO:0000256" key="3">
    <source>
        <dbReference type="ARBA" id="ARBA00004961"/>
    </source>
</evidence>
<dbReference type="InterPro" id="IPR039104">
    <property type="entry name" value="6PGL"/>
</dbReference>
<comment type="similarity">
    <text evidence="4 7">Belongs to the glucosamine/galactosamine-6-phosphate isomerase family. 6-phosphogluconolactonase subfamily.</text>
</comment>
<comment type="caution">
    <text evidence="9">The sequence shown here is derived from an EMBL/GenBank/DDBJ whole genome shotgun (WGS) entry which is preliminary data.</text>
</comment>
<accession>A0A918QGG6</accession>
<dbReference type="RefSeq" id="WP_189489246.1">
    <property type="nucleotide sequence ID" value="NZ_BMZB01000010.1"/>
</dbReference>
<evidence type="ECO:0000313" key="9">
    <source>
        <dbReference type="EMBL" id="GGZ45974.1"/>
    </source>
</evidence>
<dbReference type="EC" id="3.1.1.31" evidence="5 7"/>
<dbReference type="PANTHER" id="PTHR11054">
    <property type="entry name" value="6-PHOSPHOGLUCONOLACTONASE"/>
    <property type="match status" value="1"/>
</dbReference>
<dbReference type="EMBL" id="BMZB01000010">
    <property type="protein sequence ID" value="GGZ45974.1"/>
    <property type="molecule type" value="Genomic_DNA"/>
</dbReference>
<dbReference type="Gene3D" id="3.40.50.1360">
    <property type="match status" value="1"/>
</dbReference>
<protein>
    <recommendedName>
        <fullName evidence="6 7">6-phosphogluconolactonase</fullName>
        <shortName evidence="7">6PGL</shortName>
        <ecNumber evidence="5 7">3.1.1.31</ecNumber>
    </recommendedName>
</protein>
<dbReference type="InterPro" id="IPR037171">
    <property type="entry name" value="NagB/RpiA_transferase-like"/>
</dbReference>
<dbReference type="PANTHER" id="PTHR11054:SF0">
    <property type="entry name" value="6-PHOSPHOGLUCONOLACTONASE"/>
    <property type="match status" value="1"/>
</dbReference>
<dbReference type="NCBIfam" id="TIGR01198">
    <property type="entry name" value="pgl"/>
    <property type="match status" value="1"/>
</dbReference>
<comment type="pathway">
    <text evidence="3 7">Carbohydrate degradation; pentose phosphate pathway; D-ribulose 5-phosphate from D-glucose 6-phosphate (oxidative stage): step 2/3.</text>
</comment>